<dbReference type="InterPro" id="IPR000305">
    <property type="entry name" value="GIY-YIG_endonuc"/>
</dbReference>
<feature type="region of interest" description="Disordered" evidence="2">
    <location>
        <begin position="1"/>
        <end position="20"/>
    </location>
</feature>
<dbReference type="AlphaFoldDB" id="A0A2B4RPD4"/>
<feature type="compositionally biased region" description="Basic and acidic residues" evidence="2">
    <location>
        <begin position="221"/>
        <end position="231"/>
    </location>
</feature>
<feature type="compositionally biased region" description="Polar residues" evidence="2">
    <location>
        <begin position="233"/>
        <end position="244"/>
    </location>
</feature>
<reference evidence="5" key="1">
    <citation type="journal article" date="2017" name="bioRxiv">
        <title>Comparative analysis of the genomes of Stylophora pistillata and Acropora digitifera provides evidence for extensive differences between species of corals.</title>
        <authorList>
            <person name="Voolstra C.R."/>
            <person name="Li Y."/>
            <person name="Liew Y.J."/>
            <person name="Baumgarten S."/>
            <person name="Zoccola D."/>
            <person name="Flot J.-F."/>
            <person name="Tambutte S."/>
            <person name="Allemand D."/>
            <person name="Aranda M."/>
        </authorList>
    </citation>
    <scope>NUCLEOTIDE SEQUENCE [LARGE SCALE GENOMIC DNA]</scope>
</reference>
<name>A0A2B4RPD4_STYPI</name>
<accession>A0A2B4RPD4</accession>
<evidence type="ECO:0000313" key="5">
    <source>
        <dbReference type="Proteomes" id="UP000225706"/>
    </source>
</evidence>
<organism evidence="4 5">
    <name type="scientific">Stylophora pistillata</name>
    <name type="common">Smooth cauliflower coral</name>
    <dbReference type="NCBI Taxonomy" id="50429"/>
    <lineage>
        <taxon>Eukaryota</taxon>
        <taxon>Metazoa</taxon>
        <taxon>Cnidaria</taxon>
        <taxon>Anthozoa</taxon>
        <taxon>Hexacorallia</taxon>
        <taxon>Scleractinia</taxon>
        <taxon>Astrocoeniina</taxon>
        <taxon>Pocilloporidae</taxon>
        <taxon>Stylophora</taxon>
    </lineage>
</organism>
<comment type="caution">
    <text evidence="4">The sequence shown here is derived from an EMBL/GenBank/DDBJ whole genome shotgun (WGS) entry which is preliminary data.</text>
</comment>
<dbReference type="Proteomes" id="UP000225706">
    <property type="component" value="Unassembled WGS sequence"/>
</dbReference>
<feature type="domain" description="GIY-YIG" evidence="3">
    <location>
        <begin position="110"/>
        <end position="199"/>
    </location>
</feature>
<sequence>MSSSDLTSRNSEEEGLSDCDEALDEVKQRIKEAFDILKRETRKARKEKRSLDKVAKKLEHVHFSTMVQLNVGGHQFSTSVSTMNRDPGTVLLKLSWWSGSEKGFFRIPSEKELIYKINCSDLQASYIGDTGRNLTTRLTEHRRATKKGNVSNHIAEHHRLINHNIDWDSAQCLTYSTDYFQRLTLECWFTNLEKTPLNRCQQLPALYKRLIHDINITNDEKERPNFTDRSKQTNHGRLTSLESYSQEHHGKTNRSFHTNWNKNILLTTIIQLTLMMTSAQVVETSVTTTDNSPFQDYTHPDDQTTPSHVTPGFKPFTA</sequence>
<dbReference type="PROSITE" id="PS50164">
    <property type="entry name" value="GIY_YIG"/>
    <property type="match status" value="1"/>
</dbReference>
<proteinExistence type="predicted"/>
<dbReference type="Gene3D" id="3.30.710.10">
    <property type="entry name" value="Potassium Channel Kv1.1, Chain A"/>
    <property type="match status" value="1"/>
</dbReference>
<dbReference type="InterPro" id="IPR011333">
    <property type="entry name" value="SKP1/BTB/POZ_sf"/>
</dbReference>
<dbReference type="SUPFAM" id="SSF54695">
    <property type="entry name" value="POZ domain"/>
    <property type="match status" value="1"/>
</dbReference>
<evidence type="ECO:0000313" key="4">
    <source>
        <dbReference type="EMBL" id="PFX18188.1"/>
    </source>
</evidence>
<keyword evidence="1" id="KW-0175">Coiled coil</keyword>
<keyword evidence="5" id="KW-1185">Reference proteome</keyword>
<feature type="region of interest" description="Disordered" evidence="2">
    <location>
        <begin position="221"/>
        <end position="255"/>
    </location>
</feature>
<dbReference type="EMBL" id="LSMT01000425">
    <property type="protein sequence ID" value="PFX18188.1"/>
    <property type="molecule type" value="Genomic_DNA"/>
</dbReference>
<gene>
    <name evidence="4" type="ORF">AWC38_SpisGene17451</name>
</gene>
<feature type="coiled-coil region" evidence="1">
    <location>
        <begin position="23"/>
        <end position="57"/>
    </location>
</feature>
<evidence type="ECO:0000256" key="2">
    <source>
        <dbReference type="SAM" id="MobiDB-lite"/>
    </source>
</evidence>
<evidence type="ECO:0000256" key="1">
    <source>
        <dbReference type="SAM" id="Coils"/>
    </source>
</evidence>
<protein>
    <recommendedName>
        <fullName evidence="3">GIY-YIG domain-containing protein</fullName>
    </recommendedName>
</protein>
<dbReference type="OrthoDB" id="2414723at2759"/>
<feature type="region of interest" description="Disordered" evidence="2">
    <location>
        <begin position="289"/>
        <end position="318"/>
    </location>
</feature>
<evidence type="ECO:0000259" key="3">
    <source>
        <dbReference type="PROSITE" id="PS50164"/>
    </source>
</evidence>